<dbReference type="EMBL" id="NPEF01000151">
    <property type="protein sequence ID" value="PJZ92295.1"/>
    <property type="molecule type" value="Genomic_DNA"/>
</dbReference>
<evidence type="ECO:0000259" key="2">
    <source>
        <dbReference type="Pfam" id="PF22725"/>
    </source>
</evidence>
<dbReference type="InterPro" id="IPR036291">
    <property type="entry name" value="NAD(P)-bd_dom_sf"/>
</dbReference>
<dbReference type="EMBL" id="NPEF02000001">
    <property type="protein sequence ID" value="MDV6234384.1"/>
    <property type="molecule type" value="Genomic_DNA"/>
</dbReference>
<dbReference type="Gene3D" id="3.40.50.720">
    <property type="entry name" value="NAD(P)-binding Rossmann-like Domain"/>
    <property type="match status" value="1"/>
</dbReference>
<sequence>MTERVKLGVIGTGHMGQYHVNVAKTLNDATLVGIYDADTERAKQMAEKHKTSAFASIDELISKVDGLIIAVPTFLHHEIGKKALEAGKHVLVEKPIAETVEQAKDLVKIAADKNLVLLVGHVERFNGAVLELGKIVKDPLLIESRRLAPYNPRIKDVGVVLDMMIHDIDIVLNLVNSPVKKLSASGTRVQSNHEDIANVLLEFENGCLASITASRATQAKIRTLNITQKDVYIMLDFTDQEIELHRQATSDILLLSEEIKYRQESIVEKIFVHKDNPLKQEHEHFIRCIRKDSEPIVHRNSDVSTLEIAYKILSEIHGTSKK</sequence>
<reference evidence="3" key="3">
    <citation type="submission" date="2023-10" db="EMBL/GenBank/DDBJ databases">
        <authorList>
            <person name="Picardeau M."/>
            <person name="Thibeaux R."/>
        </authorList>
    </citation>
    <scope>NUCLEOTIDE SEQUENCE</scope>
    <source>
        <strain evidence="3">ATI7-C-A5</strain>
    </source>
</reference>
<reference evidence="4" key="1">
    <citation type="submission" date="2017-07" db="EMBL/GenBank/DDBJ databases">
        <title>Leptospira spp. isolated from tropical soils.</title>
        <authorList>
            <person name="Thibeaux R."/>
            <person name="Iraola G."/>
            <person name="Ferres I."/>
            <person name="Bierque E."/>
            <person name="Girault D."/>
            <person name="Soupe-Gilbert M.-E."/>
            <person name="Picardeau M."/>
            <person name="Goarant C."/>
        </authorList>
    </citation>
    <scope>NUCLEOTIDE SEQUENCE [LARGE SCALE GENOMIC DNA]</scope>
    <source>
        <strain evidence="4">ATI7-C-A5</strain>
    </source>
</reference>
<dbReference type="OrthoDB" id="9815825at2"/>
<evidence type="ECO:0000313" key="3">
    <source>
        <dbReference type="EMBL" id="MDV6234384.1"/>
    </source>
</evidence>
<dbReference type="SUPFAM" id="SSF55347">
    <property type="entry name" value="Glyceraldehyde-3-phosphate dehydrogenase-like, C-terminal domain"/>
    <property type="match status" value="1"/>
</dbReference>
<accession>A0A2N0BPD8</accession>
<dbReference type="GO" id="GO:0000166">
    <property type="term" value="F:nucleotide binding"/>
    <property type="evidence" value="ECO:0007669"/>
    <property type="project" value="InterPro"/>
</dbReference>
<dbReference type="SUPFAM" id="SSF51735">
    <property type="entry name" value="NAD(P)-binding Rossmann-fold domains"/>
    <property type="match status" value="1"/>
</dbReference>
<proteinExistence type="predicted"/>
<keyword evidence="5" id="KW-1185">Reference proteome</keyword>
<evidence type="ECO:0000313" key="5">
    <source>
        <dbReference type="Proteomes" id="UP000232122"/>
    </source>
</evidence>
<dbReference type="InterPro" id="IPR051450">
    <property type="entry name" value="Gfo/Idh/MocA_Oxidoreductases"/>
</dbReference>
<dbReference type="PANTHER" id="PTHR43377:SF1">
    <property type="entry name" value="BILIVERDIN REDUCTASE A"/>
    <property type="match status" value="1"/>
</dbReference>
<dbReference type="Gene3D" id="3.30.360.10">
    <property type="entry name" value="Dihydrodipicolinate Reductase, domain 2"/>
    <property type="match status" value="1"/>
</dbReference>
<evidence type="ECO:0000313" key="4">
    <source>
        <dbReference type="EMBL" id="PJZ92295.1"/>
    </source>
</evidence>
<dbReference type="InterPro" id="IPR055170">
    <property type="entry name" value="GFO_IDH_MocA-like_dom"/>
</dbReference>
<feature type="domain" description="Gfo/Idh/MocA-like oxidoreductase N-terminal" evidence="1">
    <location>
        <begin position="6"/>
        <end position="121"/>
    </location>
</feature>
<dbReference type="PANTHER" id="PTHR43377">
    <property type="entry name" value="BILIVERDIN REDUCTASE A"/>
    <property type="match status" value="1"/>
</dbReference>
<dbReference type="AlphaFoldDB" id="A0A2N0BPD8"/>
<dbReference type="Proteomes" id="UP000232122">
    <property type="component" value="Unassembled WGS sequence"/>
</dbReference>
<protein>
    <submittedName>
        <fullName evidence="3 4">Oxidoreductase</fullName>
    </submittedName>
</protein>
<feature type="domain" description="GFO/IDH/MocA-like oxidoreductase" evidence="2">
    <location>
        <begin position="156"/>
        <end position="220"/>
    </location>
</feature>
<name>A0A2N0BPD8_9LEPT</name>
<evidence type="ECO:0000259" key="1">
    <source>
        <dbReference type="Pfam" id="PF01408"/>
    </source>
</evidence>
<accession>A0A2N0B6W3</accession>
<dbReference type="InterPro" id="IPR000683">
    <property type="entry name" value="Gfo/Idh/MocA-like_OxRdtase_N"/>
</dbReference>
<dbReference type="Pfam" id="PF01408">
    <property type="entry name" value="GFO_IDH_MocA"/>
    <property type="match status" value="1"/>
</dbReference>
<gene>
    <name evidence="3" type="ORF">CH379_001910</name>
    <name evidence="4" type="ORF">CH379_13955</name>
</gene>
<organism evidence="4">
    <name type="scientific">Leptospira ellisii</name>
    <dbReference type="NCBI Taxonomy" id="2023197"/>
    <lineage>
        <taxon>Bacteria</taxon>
        <taxon>Pseudomonadati</taxon>
        <taxon>Spirochaetota</taxon>
        <taxon>Spirochaetia</taxon>
        <taxon>Leptospirales</taxon>
        <taxon>Leptospiraceae</taxon>
        <taxon>Leptospira</taxon>
    </lineage>
</organism>
<dbReference type="Pfam" id="PF22725">
    <property type="entry name" value="GFO_IDH_MocA_C3"/>
    <property type="match status" value="1"/>
</dbReference>
<dbReference type="RefSeq" id="WP_100745741.1">
    <property type="nucleotide sequence ID" value="NZ_NPEF02000001.1"/>
</dbReference>
<reference evidence="3 5" key="2">
    <citation type="journal article" date="2018" name="Microb. Genom.">
        <title>Deciphering the unexplored Leptospira diversity from soils uncovers genomic evolution to virulence.</title>
        <authorList>
            <person name="Thibeaux R."/>
            <person name="Iraola G."/>
            <person name="Ferres I."/>
            <person name="Bierque E."/>
            <person name="Girault D."/>
            <person name="Soupe-Gilbert M.E."/>
            <person name="Picardeau M."/>
            <person name="Goarant C."/>
        </authorList>
    </citation>
    <scope>NUCLEOTIDE SEQUENCE [LARGE SCALE GENOMIC DNA]</scope>
    <source>
        <strain evidence="3 5">ATI7-C-A5</strain>
    </source>
</reference>
<comment type="caution">
    <text evidence="4">The sequence shown here is derived from an EMBL/GenBank/DDBJ whole genome shotgun (WGS) entry which is preliminary data.</text>
</comment>